<accession>A0A6B2L8B2</accession>
<dbReference type="GO" id="GO:0006506">
    <property type="term" value="P:GPI anchor biosynthetic process"/>
    <property type="evidence" value="ECO:0007669"/>
    <property type="project" value="InterPro"/>
</dbReference>
<proteinExistence type="predicted"/>
<dbReference type="PANTHER" id="PTHR13315:SF4">
    <property type="entry name" value="METALLOPHOSPHOESTERASE, ISOFORM E"/>
    <property type="match status" value="1"/>
</dbReference>
<keyword evidence="1 2" id="KW-0472">Membrane</keyword>
<keyword evidence="2" id="KW-0812">Transmembrane</keyword>
<dbReference type="InterPro" id="IPR033308">
    <property type="entry name" value="PGAP5/Cdc1/Ted1"/>
</dbReference>
<dbReference type="EMBL" id="GIBP01004237">
    <property type="protein sequence ID" value="NDV33206.1"/>
    <property type="molecule type" value="Transcribed_RNA"/>
</dbReference>
<evidence type="ECO:0000256" key="1">
    <source>
        <dbReference type="ARBA" id="ARBA00023136"/>
    </source>
</evidence>
<evidence type="ECO:0000313" key="3">
    <source>
        <dbReference type="EMBL" id="NDV33206.1"/>
    </source>
</evidence>
<dbReference type="AlphaFoldDB" id="A0A6B2L8B2"/>
<sequence length="346" mass="40675">MVLVIADPQLTAEYSYNIDNPWKLKVIKYYSDIYMKRYFESYMGRYDISGVVVLGDMFDGVTNYLYSKHLRTTWTEEEYQSLEERWKWIFQTDVPFYNVSGNHDVGFNIPFGQDKLVQRYRKTFGALNHHFEIGGVEFVVIAATAVYKHWANGDFYQETDNFINSYSSKEKTVPRILLTHIPFFRDIRTHCGEENGDFHVPHDTGYGYLTQFDEQKSSEIISIIKPDFILSGDIHHDCYFIRSGGIHDYVINTFSWMQGNPNPGAAILTIQHTSDKKPMIYLTPCRHHNQILLYIIYLLCFTLCESLWFYTFYFIHNFKASSSITLAILLSLPLLAWYLFLQYLSY</sequence>
<feature type="transmembrane region" description="Helical" evidence="2">
    <location>
        <begin position="324"/>
        <end position="344"/>
    </location>
</feature>
<dbReference type="InterPro" id="IPR029052">
    <property type="entry name" value="Metallo-depent_PP-like"/>
</dbReference>
<keyword evidence="2" id="KW-1133">Transmembrane helix</keyword>
<dbReference type="GO" id="GO:0016020">
    <property type="term" value="C:membrane"/>
    <property type="evidence" value="ECO:0007669"/>
    <property type="project" value="GOC"/>
</dbReference>
<name>A0A6B2L8B2_9EUKA</name>
<dbReference type="GO" id="GO:0005783">
    <property type="term" value="C:endoplasmic reticulum"/>
    <property type="evidence" value="ECO:0007669"/>
    <property type="project" value="TreeGrafter"/>
</dbReference>
<feature type="transmembrane region" description="Helical" evidence="2">
    <location>
        <begin position="291"/>
        <end position="312"/>
    </location>
</feature>
<dbReference type="SUPFAM" id="SSF56300">
    <property type="entry name" value="Metallo-dependent phosphatases"/>
    <property type="match status" value="1"/>
</dbReference>
<protein>
    <submittedName>
        <fullName evidence="3">Uncharacterized protein</fullName>
    </submittedName>
</protein>
<organism evidence="3">
    <name type="scientific">Arcella intermedia</name>
    <dbReference type="NCBI Taxonomy" id="1963864"/>
    <lineage>
        <taxon>Eukaryota</taxon>
        <taxon>Amoebozoa</taxon>
        <taxon>Tubulinea</taxon>
        <taxon>Elardia</taxon>
        <taxon>Arcellinida</taxon>
        <taxon>Sphaerothecina</taxon>
        <taxon>Arcellidae</taxon>
        <taxon>Arcella</taxon>
    </lineage>
</organism>
<evidence type="ECO:0000256" key="2">
    <source>
        <dbReference type="SAM" id="Phobius"/>
    </source>
</evidence>
<dbReference type="PANTHER" id="PTHR13315">
    <property type="entry name" value="METALLO PHOSPHOESTERASE RELATED"/>
    <property type="match status" value="1"/>
</dbReference>
<reference evidence="3" key="1">
    <citation type="journal article" date="2020" name="J. Eukaryot. Microbiol.">
        <title>De novo Sequencing, Assembly and Annotation of the Transcriptome for the Free-Living Testate Amoeba Arcella intermedia.</title>
        <authorList>
            <person name="Ribeiro G.M."/>
            <person name="Porfirio-Sousa A.L."/>
            <person name="Maurer-Alcala X.X."/>
            <person name="Katz L.A."/>
            <person name="Lahr D.J.G."/>
        </authorList>
    </citation>
    <scope>NUCLEOTIDE SEQUENCE</scope>
</reference>
<dbReference type="Gene3D" id="3.60.21.10">
    <property type="match status" value="1"/>
</dbReference>